<dbReference type="Pfam" id="PF00679">
    <property type="entry name" value="EFG_C"/>
    <property type="match status" value="1"/>
</dbReference>
<dbReference type="GO" id="GO:0003746">
    <property type="term" value="F:translation elongation factor activity"/>
    <property type="evidence" value="ECO:0007669"/>
    <property type="project" value="TreeGrafter"/>
</dbReference>
<dbReference type="SUPFAM" id="SSF54980">
    <property type="entry name" value="EF-G C-terminal domain-like"/>
    <property type="match status" value="2"/>
</dbReference>
<keyword evidence="2" id="KW-0648">Protein biosynthesis</keyword>
<dbReference type="RefSeq" id="WP_001988924.1">
    <property type="nucleotide sequence ID" value="NZ_LDPG01000001.1"/>
</dbReference>
<evidence type="ECO:0000313" key="5">
    <source>
        <dbReference type="EMBL" id="KLV21283.1"/>
    </source>
</evidence>
<accession>A0A0J1I5P2</accession>
<dbReference type="Pfam" id="PF22042">
    <property type="entry name" value="EF-G_D2"/>
    <property type="match status" value="1"/>
</dbReference>
<dbReference type="PROSITE" id="PS00301">
    <property type="entry name" value="G_TR_1"/>
    <property type="match status" value="1"/>
</dbReference>
<evidence type="ECO:0000256" key="2">
    <source>
        <dbReference type="ARBA" id="ARBA00022917"/>
    </source>
</evidence>
<dbReference type="Pfam" id="PF00009">
    <property type="entry name" value="GTP_EFTU"/>
    <property type="match status" value="1"/>
</dbReference>
<dbReference type="CDD" id="cd04168">
    <property type="entry name" value="TetM_like"/>
    <property type="match status" value="1"/>
</dbReference>
<name>A0A0J1I5P2_BACAN</name>
<dbReference type="InterPro" id="IPR000795">
    <property type="entry name" value="T_Tr_GTP-bd_dom"/>
</dbReference>
<dbReference type="PATRIC" id="fig|1392.242.peg.655"/>
<dbReference type="eggNOG" id="COG0480">
    <property type="taxonomic scope" value="Bacteria"/>
</dbReference>
<comment type="caution">
    <text evidence="5">The sequence shown here is derived from an EMBL/GenBank/DDBJ whole genome shotgun (WGS) entry which is preliminary data.</text>
</comment>
<feature type="domain" description="Tr-type G" evidence="4">
    <location>
        <begin position="1"/>
        <end position="247"/>
    </location>
</feature>
<dbReference type="NCBIfam" id="TIGR00231">
    <property type="entry name" value="small_GTP"/>
    <property type="match status" value="1"/>
</dbReference>
<dbReference type="GO" id="GO:0005525">
    <property type="term" value="F:GTP binding"/>
    <property type="evidence" value="ECO:0007669"/>
    <property type="project" value="UniProtKB-KW"/>
</dbReference>
<dbReference type="CDD" id="cd16258">
    <property type="entry name" value="Tet_III"/>
    <property type="match status" value="1"/>
</dbReference>
<gene>
    <name evidence="5" type="ORF">ABW01_03135</name>
</gene>
<dbReference type="CDD" id="cd01684">
    <property type="entry name" value="Tet_like_IV"/>
    <property type="match status" value="1"/>
</dbReference>
<dbReference type="FunFam" id="3.40.50.300:FF:002549">
    <property type="entry name" value="Tetracycline resistance protein, GTP-binding elongation family"/>
    <property type="match status" value="1"/>
</dbReference>
<dbReference type="InterPro" id="IPR014721">
    <property type="entry name" value="Ribsml_uS5_D2-typ_fold_subgr"/>
</dbReference>
<dbReference type="InterPro" id="IPR005225">
    <property type="entry name" value="Small_GTP-bd"/>
</dbReference>
<dbReference type="PRINTS" id="PR00315">
    <property type="entry name" value="ELONGATNFCT"/>
</dbReference>
<dbReference type="Gene3D" id="3.30.70.870">
    <property type="entry name" value="Elongation Factor G (Translational Gtpase), domain 3"/>
    <property type="match status" value="1"/>
</dbReference>
<dbReference type="FunFam" id="2.40.30.10:FF:000307">
    <property type="entry name" value="GTP-binding elongation factor protein, TetM/TetO family"/>
    <property type="match status" value="1"/>
</dbReference>
<dbReference type="InterPro" id="IPR005517">
    <property type="entry name" value="Transl_elong_EFG/EF2_IV"/>
</dbReference>
<dbReference type="SUPFAM" id="SSF52540">
    <property type="entry name" value="P-loop containing nucleoside triphosphate hydrolases"/>
    <property type="match status" value="1"/>
</dbReference>
<dbReference type="InterPro" id="IPR031157">
    <property type="entry name" value="G_TR_CS"/>
</dbReference>
<dbReference type="InterPro" id="IPR027417">
    <property type="entry name" value="P-loop_NTPase"/>
</dbReference>
<dbReference type="PANTHER" id="PTHR43636">
    <property type="entry name" value="ELONGATION FACTOR G, MITOCHONDRIAL"/>
    <property type="match status" value="1"/>
</dbReference>
<dbReference type="Pfam" id="PF14492">
    <property type="entry name" value="EFG_III"/>
    <property type="match status" value="1"/>
</dbReference>
<dbReference type="Gene3D" id="3.30.230.10">
    <property type="match status" value="1"/>
</dbReference>
<dbReference type="SUPFAM" id="SSF50447">
    <property type="entry name" value="Translation proteins"/>
    <property type="match status" value="1"/>
</dbReference>
<dbReference type="PROSITE" id="PS51722">
    <property type="entry name" value="G_TR_2"/>
    <property type="match status" value="1"/>
</dbReference>
<dbReference type="EMBL" id="LDPG01000001">
    <property type="protein sequence ID" value="KLV21283.1"/>
    <property type="molecule type" value="Genomic_DNA"/>
</dbReference>
<dbReference type="InterPro" id="IPR041095">
    <property type="entry name" value="EFG_II"/>
</dbReference>
<reference evidence="5 6" key="1">
    <citation type="submission" date="2015-05" db="EMBL/GenBank/DDBJ databases">
        <title>Whole genome sequence and identification of bacterial endophytes from Costus igneus.</title>
        <authorList>
            <person name="Lee Y.P."/>
            <person name="Gan H.M."/>
            <person name="Eng W."/>
            <person name="Wheatley M.S."/>
            <person name="Caraballo A."/>
            <person name="Polter S."/>
            <person name="Savka M.A."/>
            <person name="Hudson A.O."/>
        </authorList>
    </citation>
    <scope>NUCLEOTIDE SEQUENCE [LARGE SCALE GENOMIC DNA]</scope>
    <source>
        <strain evidence="5 6">RIT375</strain>
    </source>
</reference>
<proteinExistence type="predicted"/>
<dbReference type="InterPro" id="IPR020568">
    <property type="entry name" value="Ribosomal_Su5_D2-typ_SF"/>
</dbReference>
<dbReference type="PRINTS" id="PR01037">
    <property type="entry name" value="TCRTETOQM"/>
</dbReference>
<keyword evidence="1" id="KW-0547">Nucleotide-binding</keyword>
<dbReference type="Proteomes" id="UP000035904">
    <property type="component" value="Unassembled WGS sequence"/>
</dbReference>
<dbReference type="FunFam" id="3.30.230.10:FF:000103">
    <property type="entry name" value="Tetracycline resistance protein, GTP-binding elongation family"/>
    <property type="match status" value="1"/>
</dbReference>
<dbReference type="PANTHER" id="PTHR43636:SF2">
    <property type="entry name" value="ELONGATION FACTOR G, MITOCHONDRIAL"/>
    <property type="match status" value="1"/>
</dbReference>
<dbReference type="InterPro" id="IPR053905">
    <property type="entry name" value="EF-G-like_DII"/>
</dbReference>
<dbReference type="InterPro" id="IPR009000">
    <property type="entry name" value="Transl_B-barrel_sf"/>
</dbReference>
<dbReference type="InterPro" id="IPR000640">
    <property type="entry name" value="EFG_V-like"/>
</dbReference>
<dbReference type="Pfam" id="PF03764">
    <property type="entry name" value="EFG_IV"/>
    <property type="match status" value="1"/>
</dbReference>
<dbReference type="SUPFAM" id="SSF54211">
    <property type="entry name" value="Ribosomal protein S5 domain 2-like"/>
    <property type="match status" value="1"/>
</dbReference>
<evidence type="ECO:0000313" key="6">
    <source>
        <dbReference type="Proteomes" id="UP000035904"/>
    </source>
</evidence>
<evidence type="ECO:0000259" key="4">
    <source>
        <dbReference type="PROSITE" id="PS51722"/>
    </source>
</evidence>
<evidence type="ECO:0000256" key="3">
    <source>
        <dbReference type="ARBA" id="ARBA00023134"/>
    </source>
</evidence>
<dbReference type="Gene3D" id="3.40.50.300">
    <property type="entry name" value="P-loop containing nucleotide triphosphate hydrolases"/>
    <property type="match status" value="1"/>
</dbReference>
<dbReference type="GO" id="GO:0003924">
    <property type="term" value="F:GTPase activity"/>
    <property type="evidence" value="ECO:0007669"/>
    <property type="project" value="InterPro"/>
</dbReference>
<keyword evidence="3" id="KW-0342">GTP-binding</keyword>
<dbReference type="AlphaFoldDB" id="A0A0J1I5P2"/>
<dbReference type="Gene3D" id="2.40.30.10">
    <property type="entry name" value="Translation factors"/>
    <property type="match status" value="1"/>
</dbReference>
<protein>
    <submittedName>
        <fullName evidence="5">Tetracycline resistance protein</fullName>
    </submittedName>
</protein>
<evidence type="ECO:0000256" key="1">
    <source>
        <dbReference type="ARBA" id="ARBA00022741"/>
    </source>
</evidence>
<dbReference type="GO" id="GO:0005737">
    <property type="term" value="C:cytoplasm"/>
    <property type="evidence" value="ECO:0007669"/>
    <property type="project" value="UniProtKB-ARBA"/>
</dbReference>
<dbReference type="SMART" id="SM00889">
    <property type="entry name" value="EFG_IV"/>
    <property type="match status" value="1"/>
</dbReference>
<organism evidence="5 6">
    <name type="scientific">Bacillus anthracis</name>
    <name type="common">anthrax bacterium</name>
    <dbReference type="NCBI Taxonomy" id="1392"/>
    <lineage>
        <taxon>Bacteria</taxon>
        <taxon>Bacillati</taxon>
        <taxon>Bacillota</taxon>
        <taxon>Bacilli</taxon>
        <taxon>Bacillales</taxon>
        <taxon>Bacillaceae</taxon>
        <taxon>Bacillus</taxon>
        <taxon>Bacillus cereus group</taxon>
    </lineage>
</organism>
<dbReference type="InterPro" id="IPR035647">
    <property type="entry name" value="EFG_III/V"/>
</dbReference>
<sequence length="647" mass="72741">MTTINIGIVAHVDAGKTSLTERILYETNVIKEIGRVDSGNTQTDSMELERQRGITIKASVVSFFTDDIKVNVIDTPGHADFIAEVERSFRVLDGAILVISAVEGVQAQTKILMRTLQKLHIPTILFVNKIDRTGANTEKVVKQIKTILSNETFPFYSVQNEGTKEARIIEYKSYDDCIEQLAPYNESLLESFVNNEIVTDTLLREELEKQIQQANLYPIFFGSALTGIGVTELLENIPSLLPANNPSQDEELSGIVFKIEREPSGEKIAYVRVFSGTLHVRKYVHIQRDQSLPHKEKIKKMCMFHNGNAVQTSTVPSGDFCKVWGLNNIKIGDIIGERTDYIKDIHFAEPQMEAAIDALPKERIHDLYAALMELCEEDPLIKVWKDDVHNELYIRLFGEVQKEVIETTLFEKYNLQVTFSNTRVVCMEKPIGIGSSVEVMGEKANPFYATVGFKVERGELNSGITYKLGVELGSLPLAFHKAIEDTVFQTLKQGLYGWEVTDISVTLTHTGYASPVTTASDFRNLTPLVLMDALKQAETYVYEPVNEFELTVPEHAISTAMYKLAAIPATFAEPIFNNDSYQLTGSLPVAKTEHFKRMLHSFTEGEGIFTTKPAGFTKITATFPTRKRVDNNPLNRKDYLLHVLKAY</sequence>